<feature type="transmembrane region" description="Helical" evidence="5">
    <location>
        <begin position="120"/>
        <end position="142"/>
    </location>
</feature>
<sequence>MVPMTAMAIIGLYQLVQKPQEVWDDPIQRLFVLLFLCIWLPMILSLIGAVYFPRSLYTVFSFLLYFPAAIFIIREGRKKYVQNKLLVATTIIVAIWCIDAIIQLFFSYDLLGYPLIEGHITGLFYSKFRLGHVLAVLSPLFFEGLRRYVIHYGWIWLLVVLLVFAVLFTGRRIAWMMFAIAAVTYAIYLYKMGFWQYWKKSILVVGISMILLIPTTLSYAPFLHRVEQALGLFSGNYQIANTATSYRLALWETALAITTDHWLNGVGVRGFRYICQDYAVQEESTADFEPNNGCSTHPHLMLLEIGAETGLLGIMGYILFGWFFWCYIRRLLAEKIYYAVPYSLCVLVAVFPFNAHLAFYGSYWSSISWWLIALTLAIGDKYSPSR</sequence>
<proteinExistence type="predicted"/>
<feature type="transmembrane region" description="Helical" evidence="5">
    <location>
        <begin position="173"/>
        <end position="190"/>
    </location>
</feature>
<evidence type="ECO:0000256" key="3">
    <source>
        <dbReference type="ARBA" id="ARBA00022989"/>
    </source>
</evidence>
<dbReference type="InterPro" id="IPR007016">
    <property type="entry name" value="O-antigen_ligase-rel_domated"/>
</dbReference>
<dbReference type="GO" id="GO:0016020">
    <property type="term" value="C:membrane"/>
    <property type="evidence" value="ECO:0007669"/>
    <property type="project" value="UniProtKB-SubCell"/>
</dbReference>
<evidence type="ECO:0000313" key="7">
    <source>
        <dbReference type="EMBL" id="BAW79638.1"/>
    </source>
</evidence>
<reference evidence="7 8" key="1">
    <citation type="journal article" date="2017" name="ISME J.">
        <title>An acid-tolerant ammonia-oxidizing ?-proteobacterium from soil.</title>
        <authorList>
            <person name="Hayatsu M."/>
            <person name="Tago K."/>
            <person name="Uchiyama I."/>
            <person name="Toyoda A."/>
            <person name="Wang Y."/>
            <person name="Shimomura Y."/>
            <person name="Okubo T."/>
            <person name="Kurisu F."/>
            <person name="Hirono Y."/>
            <person name="Nonaka K."/>
            <person name="Akiyama H."/>
            <person name="Itoh T."/>
            <person name="Takami H."/>
        </authorList>
    </citation>
    <scope>NUCLEOTIDE SEQUENCE [LARGE SCALE GENOMIC DNA]</scope>
    <source>
        <strain evidence="7 8">TAO100</strain>
    </source>
</reference>
<dbReference type="PANTHER" id="PTHR37422:SF13">
    <property type="entry name" value="LIPOPOLYSACCHARIDE BIOSYNTHESIS PROTEIN PA4999-RELATED"/>
    <property type="match status" value="1"/>
</dbReference>
<gene>
    <name evidence="7" type="ORF">TAO_0268</name>
</gene>
<organism evidence="7 8">
    <name type="scientific">Candidatus Nitrosoglobus terrae</name>
    <dbReference type="NCBI Taxonomy" id="1630141"/>
    <lineage>
        <taxon>Bacteria</taxon>
        <taxon>Pseudomonadati</taxon>
        <taxon>Pseudomonadota</taxon>
        <taxon>Gammaproteobacteria</taxon>
        <taxon>Chromatiales</taxon>
        <taxon>Chromatiaceae</taxon>
        <taxon>Candidatus Nitrosoglobus</taxon>
    </lineage>
</organism>
<accession>A0A1Q2SKI8</accession>
<evidence type="ECO:0000256" key="4">
    <source>
        <dbReference type="ARBA" id="ARBA00023136"/>
    </source>
</evidence>
<dbReference type="Pfam" id="PF04932">
    <property type="entry name" value="Wzy_C"/>
    <property type="match status" value="1"/>
</dbReference>
<feature type="transmembrane region" description="Helical" evidence="5">
    <location>
        <begin position="305"/>
        <end position="324"/>
    </location>
</feature>
<dbReference type="Proteomes" id="UP000243679">
    <property type="component" value="Chromosome"/>
</dbReference>
<comment type="subcellular location">
    <subcellularLocation>
        <location evidence="1">Membrane</location>
        <topology evidence="1">Multi-pass membrane protein</topology>
    </subcellularLocation>
</comment>
<keyword evidence="4 5" id="KW-0472">Membrane</keyword>
<keyword evidence="3 5" id="KW-1133">Transmembrane helix</keyword>
<evidence type="ECO:0000256" key="5">
    <source>
        <dbReference type="SAM" id="Phobius"/>
    </source>
</evidence>
<feature type="transmembrane region" description="Helical" evidence="5">
    <location>
        <begin position="149"/>
        <end position="167"/>
    </location>
</feature>
<evidence type="ECO:0000256" key="2">
    <source>
        <dbReference type="ARBA" id="ARBA00022692"/>
    </source>
</evidence>
<feature type="transmembrane region" description="Helical" evidence="5">
    <location>
        <begin position="202"/>
        <end position="222"/>
    </location>
</feature>
<dbReference type="InterPro" id="IPR051533">
    <property type="entry name" value="WaaL-like"/>
</dbReference>
<protein>
    <submittedName>
        <fullName evidence="7">Lipid A core-O-antigen ligase</fullName>
    </submittedName>
</protein>
<feature type="domain" description="O-antigen ligase-related" evidence="6">
    <location>
        <begin position="157"/>
        <end position="318"/>
    </location>
</feature>
<evidence type="ECO:0000259" key="6">
    <source>
        <dbReference type="Pfam" id="PF04932"/>
    </source>
</evidence>
<evidence type="ECO:0000313" key="8">
    <source>
        <dbReference type="Proteomes" id="UP000243679"/>
    </source>
</evidence>
<evidence type="ECO:0000256" key="1">
    <source>
        <dbReference type="ARBA" id="ARBA00004141"/>
    </source>
</evidence>
<keyword evidence="2 5" id="KW-0812">Transmembrane</keyword>
<feature type="transmembrane region" description="Helical" evidence="5">
    <location>
        <begin position="30"/>
        <end position="50"/>
    </location>
</feature>
<dbReference type="PANTHER" id="PTHR37422">
    <property type="entry name" value="TEICHURONIC ACID BIOSYNTHESIS PROTEIN TUAE"/>
    <property type="match status" value="1"/>
</dbReference>
<dbReference type="KEGG" id="ntt:TAO_0268"/>
<dbReference type="EMBL" id="AP014836">
    <property type="protein sequence ID" value="BAW79638.1"/>
    <property type="molecule type" value="Genomic_DNA"/>
</dbReference>
<keyword evidence="7" id="KW-0436">Ligase</keyword>
<keyword evidence="8" id="KW-1185">Reference proteome</keyword>
<feature type="transmembrane region" description="Helical" evidence="5">
    <location>
        <begin position="85"/>
        <end position="108"/>
    </location>
</feature>
<feature type="transmembrane region" description="Helical" evidence="5">
    <location>
        <begin position="336"/>
        <end position="355"/>
    </location>
</feature>
<feature type="transmembrane region" description="Helical" evidence="5">
    <location>
        <begin position="361"/>
        <end position="379"/>
    </location>
</feature>
<dbReference type="AlphaFoldDB" id="A0A1Q2SKI8"/>
<dbReference type="GO" id="GO:0016874">
    <property type="term" value="F:ligase activity"/>
    <property type="evidence" value="ECO:0007669"/>
    <property type="project" value="UniProtKB-KW"/>
</dbReference>
<feature type="transmembrane region" description="Helical" evidence="5">
    <location>
        <begin position="56"/>
        <end position="73"/>
    </location>
</feature>
<name>A0A1Q2SKI8_9GAMM</name>